<dbReference type="EMBL" id="CP041395">
    <property type="protein sequence ID" value="QDM07726.1"/>
    <property type="molecule type" value="Genomic_DNA"/>
</dbReference>
<accession>A0A414X769</accession>
<feature type="domain" description="HTH luxR-type" evidence="4">
    <location>
        <begin position="119"/>
        <end position="184"/>
    </location>
</feature>
<dbReference type="SMART" id="SM00421">
    <property type="entry name" value="HTH_LUXR"/>
    <property type="match status" value="1"/>
</dbReference>
<evidence type="ECO:0000313" key="5">
    <source>
        <dbReference type="EMBL" id="QDM07726.1"/>
    </source>
</evidence>
<reference evidence="6 7" key="3">
    <citation type="submission" date="2018-08" db="EMBL/GenBank/DDBJ databases">
        <title>A genome reference for cultivated species of the human gut microbiota.</title>
        <authorList>
            <person name="Zou Y."/>
            <person name="Xue W."/>
            <person name="Luo G."/>
        </authorList>
    </citation>
    <scope>NUCLEOTIDE SEQUENCE [LARGE SCALE GENOMIC DNA]</scope>
    <source>
        <strain evidence="6 7">AM17-48</strain>
    </source>
</reference>
<dbReference type="SUPFAM" id="SSF46894">
    <property type="entry name" value="C-terminal effector domain of the bipartite response regulators"/>
    <property type="match status" value="1"/>
</dbReference>
<evidence type="ECO:0000256" key="3">
    <source>
        <dbReference type="ARBA" id="ARBA00023163"/>
    </source>
</evidence>
<dbReference type="PROSITE" id="PS50043">
    <property type="entry name" value="HTH_LUXR_2"/>
    <property type="match status" value="1"/>
</dbReference>
<name>A0A414X769_BACOV</name>
<evidence type="ECO:0000313" key="7">
    <source>
        <dbReference type="Proteomes" id="UP000283329"/>
    </source>
</evidence>
<dbReference type="PANTHER" id="PTHR44688">
    <property type="entry name" value="DNA-BINDING TRANSCRIPTIONAL ACTIVATOR DEVR_DOSR"/>
    <property type="match status" value="1"/>
</dbReference>
<reference evidence="5" key="4">
    <citation type="submission" date="2019-07" db="EMBL/GenBank/DDBJ databases">
        <authorList>
            <person name="Ross B.D."/>
            <person name="Verster A.J."/>
            <person name="Radey M.C."/>
            <person name="Schmidtke D.T."/>
            <person name="Pope C.E."/>
            <person name="Hoffman L.R."/>
            <person name="Hajjar A."/>
            <person name="Peterson S.B."/>
            <person name="Borenstein E."/>
            <person name="Mougous J.D."/>
        </authorList>
    </citation>
    <scope>NUCLEOTIDE SEQUENCE</scope>
    <source>
        <strain evidence="5">3725 D1 iv</strain>
    </source>
</reference>
<dbReference type="GO" id="GO:0003677">
    <property type="term" value="F:DNA binding"/>
    <property type="evidence" value="ECO:0007669"/>
    <property type="project" value="UniProtKB-KW"/>
</dbReference>
<dbReference type="Proteomes" id="UP000283329">
    <property type="component" value="Unassembled WGS sequence"/>
</dbReference>
<gene>
    <name evidence="6" type="ORF">DW206_04955</name>
    <name evidence="5" type="ORF">DYI28_02790</name>
</gene>
<evidence type="ECO:0000256" key="2">
    <source>
        <dbReference type="ARBA" id="ARBA00023125"/>
    </source>
</evidence>
<proteinExistence type="predicted"/>
<evidence type="ECO:0000259" key="4">
    <source>
        <dbReference type="PROSITE" id="PS50043"/>
    </source>
</evidence>
<dbReference type="Gene3D" id="1.10.10.10">
    <property type="entry name" value="Winged helix-like DNA-binding domain superfamily/Winged helix DNA-binding domain"/>
    <property type="match status" value="1"/>
</dbReference>
<sequence>MKQFVNIEFYNTPEGDVMLKEEGKAARLFEETDYEIVAWLLAIIRDRYPNAHAALMELYSKSNRNKSFYEYKVAHRFARCNFGEYDQNKYDIDYLGRLQFEEVKCPLRGECIFEGVICKPKLSTKLSEREIEVFRLIANHLTAEDIASELSISILTVNRHRENIKAKIGARNVGEMISYWHANNLQ</sequence>
<dbReference type="InterPro" id="IPR036388">
    <property type="entry name" value="WH-like_DNA-bd_sf"/>
</dbReference>
<dbReference type="Pfam" id="PF00196">
    <property type="entry name" value="GerE"/>
    <property type="match status" value="1"/>
</dbReference>
<dbReference type="InterPro" id="IPR000792">
    <property type="entry name" value="Tscrpt_reg_LuxR_C"/>
</dbReference>
<dbReference type="Proteomes" id="UP000318823">
    <property type="component" value="Chromosome"/>
</dbReference>
<dbReference type="PRINTS" id="PR00038">
    <property type="entry name" value="HTHLUXR"/>
</dbReference>
<dbReference type="CDD" id="cd06170">
    <property type="entry name" value="LuxR_C_like"/>
    <property type="match status" value="1"/>
</dbReference>
<organism evidence="6 7">
    <name type="scientific">Bacteroides ovatus</name>
    <dbReference type="NCBI Taxonomy" id="28116"/>
    <lineage>
        <taxon>Bacteria</taxon>
        <taxon>Pseudomonadati</taxon>
        <taxon>Bacteroidota</taxon>
        <taxon>Bacteroidia</taxon>
        <taxon>Bacteroidales</taxon>
        <taxon>Bacteroidaceae</taxon>
        <taxon>Bacteroides</taxon>
    </lineage>
</organism>
<evidence type="ECO:0000313" key="6">
    <source>
        <dbReference type="EMBL" id="RHH49989.1"/>
    </source>
</evidence>
<keyword evidence="3" id="KW-0804">Transcription</keyword>
<keyword evidence="1" id="KW-0805">Transcription regulation</keyword>
<dbReference type="EMBL" id="QRJR01000003">
    <property type="protein sequence ID" value="RHH49989.1"/>
    <property type="molecule type" value="Genomic_DNA"/>
</dbReference>
<dbReference type="GO" id="GO:0006355">
    <property type="term" value="P:regulation of DNA-templated transcription"/>
    <property type="evidence" value="ECO:0007669"/>
    <property type="project" value="InterPro"/>
</dbReference>
<dbReference type="InterPro" id="IPR016032">
    <property type="entry name" value="Sig_transdc_resp-reg_C-effctor"/>
</dbReference>
<keyword evidence="2" id="KW-0238">DNA-binding</keyword>
<dbReference type="RefSeq" id="WP_008647657.1">
    <property type="nucleotide sequence ID" value="NZ_CP041395.1"/>
</dbReference>
<reference evidence="5" key="2">
    <citation type="journal article" date="2018" name="Nature">
        <title>Human gut bacteria contain acquired interbacterial defence systems.</title>
        <authorList>
            <person name="Ross B.D."/>
            <person name="Verster A.J."/>
            <person name="Radey M.C."/>
            <person name="Schmidtke D.T."/>
            <person name="Pope C.E."/>
            <person name="Hoffman L.R."/>
            <person name="Hajjar A."/>
            <person name="Peterson S.B."/>
            <person name="Borenstein E."/>
            <person name="Mougous J."/>
        </authorList>
    </citation>
    <scope>NUCLEOTIDE SEQUENCE</scope>
    <source>
        <strain evidence="5">3725 D1 iv</strain>
    </source>
</reference>
<dbReference type="PANTHER" id="PTHR44688:SF16">
    <property type="entry name" value="DNA-BINDING TRANSCRIPTIONAL ACTIVATOR DEVR_DOSR"/>
    <property type="match status" value="1"/>
</dbReference>
<evidence type="ECO:0000313" key="8">
    <source>
        <dbReference type="Proteomes" id="UP000318823"/>
    </source>
</evidence>
<protein>
    <submittedName>
        <fullName evidence="5">Helix-turn-helix transcriptional regulator</fullName>
    </submittedName>
    <submittedName>
        <fullName evidence="6">LuxR family transcriptional regulator</fullName>
    </submittedName>
</protein>
<evidence type="ECO:0000256" key="1">
    <source>
        <dbReference type="ARBA" id="ARBA00023015"/>
    </source>
</evidence>
<dbReference type="AlphaFoldDB" id="A0A414X769"/>
<reference evidence="8" key="1">
    <citation type="journal article" date="2018" name="J. Anim. Genet.">
        <title>Acquired interbacterial defense systems protect against interspecies antagonism in the human gut microbiome.</title>
        <authorList>
            <person name="Ross B.D."/>
            <person name="Verster A.J."/>
            <person name="Radey M.C."/>
            <person name="Schmidtke D.T."/>
            <person name="Pope C.E."/>
            <person name="Hoffman L.R."/>
            <person name="Hajjar A."/>
            <person name="Peterson S.B."/>
            <person name="Borenstein E."/>
            <person name="Mougous J."/>
        </authorList>
    </citation>
    <scope>NUCLEOTIDE SEQUENCE [LARGE SCALE GENOMIC DNA]</scope>
    <source>
        <strain evidence="8">3725 D1 iv</strain>
    </source>
</reference>